<proteinExistence type="predicted"/>
<keyword evidence="3" id="KW-1185">Reference proteome</keyword>
<gene>
    <name evidence="2" type="ORF">PENSUB_7755</name>
</gene>
<dbReference type="Proteomes" id="UP000186955">
    <property type="component" value="Unassembled WGS sequence"/>
</dbReference>
<feature type="transmembrane region" description="Helical" evidence="1">
    <location>
        <begin position="70"/>
        <end position="97"/>
    </location>
</feature>
<accession>A0A1Q5TK58</accession>
<protein>
    <submittedName>
        <fullName evidence="2">Uncharacterized protein</fullName>
    </submittedName>
</protein>
<comment type="caution">
    <text evidence="2">The sequence shown here is derived from an EMBL/GenBank/DDBJ whole genome shotgun (WGS) entry which is preliminary data.</text>
</comment>
<feature type="transmembrane region" description="Helical" evidence="1">
    <location>
        <begin position="27"/>
        <end position="50"/>
    </location>
</feature>
<keyword evidence="1" id="KW-1133">Transmembrane helix</keyword>
<dbReference type="AlphaFoldDB" id="A0A1Q5TK58"/>
<organism evidence="2 3">
    <name type="scientific">Penicillium subrubescens</name>
    <dbReference type="NCBI Taxonomy" id="1316194"/>
    <lineage>
        <taxon>Eukaryota</taxon>
        <taxon>Fungi</taxon>
        <taxon>Dikarya</taxon>
        <taxon>Ascomycota</taxon>
        <taxon>Pezizomycotina</taxon>
        <taxon>Eurotiomycetes</taxon>
        <taxon>Eurotiomycetidae</taxon>
        <taxon>Eurotiales</taxon>
        <taxon>Aspergillaceae</taxon>
        <taxon>Penicillium</taxon>
    </lineage>
</organism>
<keyword evidence="1" id="KW-0472">Membrane</keyword>
<evidence type="ECO:0000313" key="2">
    <source>
        <dbReference type="EMBL" id="OKP00610.1"/>
    </source>
</evidence>
<evidence type="ECO:0000313" key="3">
    <source>
        <dbReference type="Proteomes" id="UP000186955"/>
    </source>
</evidence>
<feature type="transmembrane region" description="Helical" evidence="1">
    <location>
        <begin position="117"/>
        <end position="138"/>
    </location>
</feature>
<reference evidence="2 3" key="1">
    <citation type="submission" date="2016-10" db="EMBL/GenBank/DDBJ databases">
        <title>Genome sequence of the ascomycete fungus Penicillium subrubescens.</title>
        <authorList>
            <person name="De Vries R.P."/>
            <person name="Peng M."/>
            <person name="Dilokpimol A."/>
            <person name="Hilden K."/>
            <person name="Makela M.R."/>
            <person name="Grigoriev I."/>
            <person name="Riley R."/>
            <person name="Granchi Z."/>
        </authorList>
    </citation>
    <scope>NUCLEOTIDE SEQUENCE [LARGE SCALE GENOMIC DNA]</scope>
    <source>
        <strain evidence="2 3">CBS 132785</strain>
    </source>
</reference>
<sequence>MAPPVYATVSTNYLEPPRRITGKYANIFLGFLILTLPLAALVAVLLGLIYHYRVEQNDHGALYVDINPTILMKIASLSSLVAGFLTSVAVGLAAYPLASAVLTKTRDGDSDALLSPFQYYLTLDLVENAGYFSVWRWLKFRFSKIQKQTNPPPQLLNLGRIACLTLIFGGLIFVGETWLHFKTDPTEFTQFGPLRSETAVYSMILNSNCTTQDNTYNDQWNNPCSFSPSIRGGYFLNPITTLEVFNNISTTRSVNVVDSTDGTHAFLGIPSNGRFQGHDFTATSFSASTQCQSATAACDVSRANITSGAGSFFHCAKYTAWYGLVNGPREDFSKHYFTDATGTQNASSLDKTISNPFYVGFGGFTDPSAGAALKLIQNNDLGVIAQEFGGVGYLFFCNTTVNDVTYTAVNGSITDFTATPSNRSVSTALMAAESNLNSGEIRLRAAADLGAILANNTQDMANAFALEYSRVLLSTVSGSFQASPILDGWQRTTKIVARVPTAPLYFLVASVGVMIGMGIWLTIAALITTRIKDIEEVRARLSVKQLVADRMEPEQARVPIRSLDDIFTTDGVPPGLTKRIGIGKRHSSVGGWEFKVWDPLK</sequence>
<feature type="transmembrane region" description="Helical" evidence="1">
    <location>
        <begin position="158"/>
        <end position="181"/>
    </location>
</feature>
<dbReference type="EMBL" id="MNBE01000645">
    <property type="protein sequence ID" value="OKP00610.1"/>
    <property type="molecule type" value="Genomic_DNA"/>
</dbReference>
<evidence type="ECO:0000256" key="1">
    <source>
        <dbReference type="SAM" id="Phobius"/>
    </source>
</evidence>
<feature type="transmembrane region" description="Helical" evidence="1">
    <location>
        <begin position="504"/>
        <end position="528"/>
    </location>
</feature>
<keyword evidence="1" id="KW-0812">Transmembrane</keyword>
<dbReference type="STRING" id="1316194.A0A1Q5TK58"/>
<name>A0A1Q5TK58_9EURO</name>